<evidence type="ECO:0000313" key="3">
    <source>
        <dbReference type="Proteomes" id="UP000492820"/>
    </source>
</evidence>
<sequence length="150" mass="16839">MYASVLNGLCIQACVRVAIVWNAVSLCEFSSAPSGPDECVHRCYVKGSWEDVRWTRKNLPNDSKNLTMIPAYVSQHVFGSEPSRGDMKRFKELGMESGPLRGTTLPLYFADFSLSFDYPLQIGSGRVNTPSGHVRLSMKGRRNEKRPTDY</sequence>
<feature type="region of interest" description="Disordered" evidence="1">
    <location>
        <begin position="130"/>
        <end position="150"/>
    </location>
</feature>
<name>U6FTY3_ECHGR</name>
<dbReference type="WBParaSite" id="EgrG_002065400">
    <property type="protein sequence ID" value="EgrG_002065400"/>
    <property type="gene ID" value="EgrG_002065400"/>
</dbReference>
<protein>
    <submittedName>
        <fullName evidence="4">Expressed conserved protein</fullName>
    </submittedName>
</protein>
<dbReference type="Proteomes" id="UP000492820">
    <property type="component" value="Unassembled WGS sequence"/>
</dbReference>
<evidence type="ECO:0000313" key="4">
    <source>
        <dbReference type="WBParaSite" id="EgrG_002065400"/>
    </source>
</evidence>
<proteinExistence type="predicted"/>
<accession>U6FTY3</accession>
<reference evidence="4" key="2">
    <citation type="submission" date="2020-10" db="UniProtKB">
        <authorList>
            <consortium name="WormBaseParasite"/>
        </authorList>
    </citation>
    <scope>IDENTIFICATION</scope>
</reference>
<organism evidence="2">
    <name type="scientific">Echinococcus granulosus</name>
    <name type="common">Hydatid tapeworm</name>
    <dbReference type="NCBI Taxonomy" id="6210"/>
    <lineage>
        <taxon>Eukaryota</taxon>
        <taxon>Metazoa</taxon>
        <taxon>Spiralia</taxon>
        <taxon>Lophotrochozoa</taxon>
        <taxon>Platyhelminthes</taxon>
        <taxon>Cestoda</taxon>
        <taxon>Eucestoda</taxon>
        <taxon>Cyclophyllidea</taxon>
        <taxon>Taeniidae</taxon>
        <taxon>Echinococcus</taxon>
        <taxon>Echinococcus granulosus group</taxon>
    </lineage>
</organism>
<reference evidence="2 3" key="1">
    <citation type="journal article" date="2013" name="Nature">
        <title>The genomes of four tapeworm species reveal adaptations to parasitism.</title>
        <authorList>
            <person name="Tsai I.J."/>
            <person name="Zarowiecki M."/>
            <person name="Holroyd N."/>
            <person name="Garciarrubio A."/>
            <person name="Sanchez-Flores A."/>
            <person name="Brooks K.L."/>
            <person name="Tracey A."/>
            <person name="Bobes R.J."/>
            <person name="Fragoso G."/>
            <person name="Sciutto E."/>
            <person name="Aslett M."/>
            <person name="Beasley H."/>
            <person name="Bennett H.M."/>
            <person name="Cai J."/>
            <person name="Camicia F."/>
            <person name="Clark R."/>
            <person name="Cucher M."/>
            <person name="De Silva N."/>
            <person name="Day T.A."/>
            <person name="Deplazes P."/>
            <person name="Estrada K."/>
            <person name="Fernandez C."/>
            <person name="Holland P.W."/>
            <person name="Hou J."/>
            <person name="Hu S."/>
            <person name="Huckvale T."/>
            <person name="Hung S.S."/>
            <person name="Kamenetzky L."/>
            <person name="Keane J.A."/>
            <person name="Kiss F."/>
            <person name="Koziol U."/>
            <person name="Lambert O."/>
            <person name="Liu K."/>
            <person name="Luo X."/>
            <person name="Luo Y."/>
            <person name="Macchiaroli N."/>
            <person name="Nichol S."/>
            <person name="Paps J."/>
            <person name="Parkinson J."/>
            <person name="Pouchkina-Stantcheva N."/>
            <person name="Riddiford N."/>
            <person name="Rosenzvit M."/>
            <person name="Salinas G."/>
            <person name="Wasmuth J.D."/>
            <person name="Zamanian M."/>
            <person name="Zheng Y."/>
            <person name="Cai X."/>
            <person name="Soberon X."/>
            <person name="Olson P.D."/>
            <person name="Laclette J.P."/>
            <person name="Brehm K."/>
            <person name="Berriman M."/>
            <person name="Garciarrubio A."/>
            <person name="Bobes R.J."/>
            <person name="Fragoso G."/>
            <person name="Sanchez-Flores A."/>
            <person name="Estrada K."/>
            <person name="Cevallos M.A."/>
            <person name="Morett E."/>
            <person name="Gonzalez V."/>
            <person name="Portillo T."/>
            <person name="Ochoa-Leyva A."/>
            <person name="Jose M.V."/>
            <person name="Sciutto E."/>
            <person name="Landa A."/>
            <person name="Jimenez L."/>
            <person name="Valdes V."/>
            <person name="Carrero J.C."/>
            <person name="Larralde C."/>
            <person name="Morales-Montor J."/>
            <person name="Limon-Lason J."/>
            <person name="Soberon X."/>
            <person name="Laclette J.P."/>
        </authorList>
    </citation>
    <scope>NUCLEOTIDE SEQUENCE [LARGE SCALE GENOMIC DNA]</scope>
</reference>
<evidence type="ECO:0000256" key="1">
    <source>
        <dbReference type="SAM" id="MobiDB-lite"/>
    </source>
</evidence>
<dbReference type="EMBL" id="CBLN010003752">
    <property type="protein sequence ID" value="CDI70141.1"/>
    <property type="molecule type" value="Genomic_DNA"/>
</dbReference>
<gene>
    <name evidence="2" type="ORF">EgrG_002065400</name>
</gene>
<evidence type="ECO:0000313" key="2">
    <source>
        <dbReference type="EMBL" id="CDI70141.1"/>
    </source>
</evidence>
<dbReference type="AlphaFoldDB" id="U6FTY3"/>